<dbReference type="SMART" id="SM00180">
    <property type="entry name" value="EGF_Lam"/>
    <property type="match status" value="1"/>
</dbReference>
<dbReference type="InterPro" id="IPR002049">
    <property type="entry name" value="LE_dom"/>
</dbReference>
<dbReference type="Proteomes" id="UP000001593">
    <property type="component" value="Unassembled WGS sequence"/>
</dbReference>
<reference evidence="3 4" key="1">
    <citation type="journal article" date="2007" name="Science">
        <title>Sea anemone genome reveals ancestral eumetazoan gene repertoire and genomic organization.</title>
        <authorList>
            <person name="Putnam N.H."/>
            <person name="Srivastava M."/>
            <person name="Hellsten U."/>
            <person name="Dirks B."/>
            <person name="Chapman J."/>
            <person name="Salamov A."/>
            <person name="Terry A."/>
            <person name="Shapiro H."/>
            <person name="Lindquist E."/>
            <person name="Kapitonov V.V."/>
            <person name="Jurka J."/>
            <person name="Genikhovich G."/>
            <person name="Grigoriev I.V."/>
            <person name="Lucas S.M."/>
            <person name="Steele R.E."/>
            <person name="Finnerty J.R."/>
            <person name="Technau U."/>
            <person name="Martindale M.Q."/>
            <person name="Rokhsar D.S."/>
        </authorList>
    </citation>
    <scope>NUCLEOTIDE SEQUENCE [LARGE SCALE GENOMIC DNA]</scope>
    <source>
        <strain evidence="4">CH2 X CH6</strain>
    </source>
</reference>
<dbReference type="CDD" id="cd00055">
    <property type="entry name" value="EGF_Lam"/>
    <property type="match status" value="1"/>
</dbReference>
<comment type="caution">
    <text evidence="1">Lacks conserved residue(s) required for the propagation of feature annotation.</text>
</comment>
<dbReference type="InParanoid" id="A7SAG8"/>
<keyword evidence="1" id="KW-0424">Laminin EGF-like domain</keyword>
<dbReference type="HOGENOM" id="CLU_3038396_0_0_1"/>
<gene>
    <name evidence="3" type="ORF">NEMVEDRAFT_v1g110987</name>
</gene>
<keyword evidence="1" id="KW-1015">Disulfide bond</keyword>
<organism evidence="3 4">
    <name type="scientific">Nematostella vectensis</name>
    <name type="common">Starlet sea anemone</name>
    <dbReference type="NCBI Taxonomy" id="45351"/>
    <lineage>
        <taxon>Eukaryota</taxon>
        <taxon>Metazoa</taxon>
        <taxon>Cnidaria</taxon>
        <taxon>Anthozoa</taxon>
        <taxon>Hexacorallia</taxon>
        <taxon>Actiniaria</taxon>
        <taxon>Edwardsiidae</taxon>
        <taxon>Nematostella</taxon>
    </lineage>
</organism>
<feature type="domain" description="Laminin EGF-like" evidence="2">
    <location>
        <begin position="16"/>
        <end position="55"/>
    </location>
</feature>
<proteinExistence type="predicted"/>
<dbReference type="Gene3D" id="2.10.25.10">
    <property type="entry name" value="Laminin"/>
    <property type="match status" value="1"/>
</dbReference>
<dbReference type="SUPFAM" id="SSF57196">
    <property type="entry name" value="EGF/Laminin"/>
    <property type="match status" value="1"/>
</dbReference>
<feature type="non-terminal residue" evidence="3">
    <location>
        <position position="55"/>
    </location>
</feature>
<dbReference type="PROSITE" id="PS50027">
    <property type="entry name" value="EGF_LAM_2"/>
    <property type="match status" value="1"/>
</dbReference>
<sequence length="55" mass="6068">QPNTWNFNSCLGCEDCECAEASLGQSCNVRTGQCLCKPGATGRRCERCKAGFWNY</sequence>
<dbReference type="Pfam" id="PF00053">
    <property type="entry name" value="EGF_laminin"/>
    <property type="match status" value="1"/>
</dbReference>
<accession>A7SAG8</accession>
<name>A7SAG8_NEMVE</name>
<protein>
    <recommendedName>
        <fullName evidence="2">Laminin EGF-like domain-containing protein</fullName>
    </recommendedName>
</protein>
<dbReference type="EMBL" id="DS469609">
    <property type="protein sequence ID" value="EDO39275.1"/>
    <property type="molecule type" value="Genomic_DNA"/>
</dbReference>
<dbReference type="eggNOG" id="KOG1836">
    <property type="taxonomic scope" value="Eukaryota"/>
</dbReference>
<evidence type="ECO:0000256" key="1">
    <source>
        <dbReference type="PROSITE-ProRule" id="PRU00460"/>
    </source>
</evidence>
<keyword evidence="4" id="KW-1185">Reference proteome</keyword>
<feature type="disulfide bond" evidence="1">
    <location>
        <begin position="36"/>
        <end position="45"/>
    </location>
</feature>
<dbReference type="PhylomeDB" id="A7SAG8"/>
<dbReference type="FunFam" id="2.10.25.10:FF:000074">
    <property type="entry name" value="Laminin subunit alpha"/>
    <property type="match status" value="1"/>
</dbReference>
<dbReference type="AlphaFoldDB" id="A7SAG8"/>
<dbReference type="STRING" id="45351.A7SAG8"/>
<evidence type="ECO:0000313" key="4">
    <source>
        <dbReference type="Proteomes" id="UP000001593"/>
    </source>
</evidence>
<feature type="non-terminal residue" evidence="3">
    <location>
        <position position="1"/>
    </location>
</feature>
<evidence type="ECO:0000259" key="2">
    <source>
        <dbReference type="PROSITE" id="PS50027"/>
    </source>
</evidence>
<evidence type="ECO:0000313" key="3">
    <source>
        <dbReference type="EMBL" id="EDO39275.1"/>
    </source>
</evidence>